<reference evidence="1" key="1">
    <citation type="journal article" date="2023" name="Mol. Phylogenet. Evol.">
        <title>Genome-scale phylogeny and comparative genomics of the fungal order Sordariales.</title>
        <authorList>
            <person name="Hensen N."/>
            <person name="Bonometti L."/>
            <person name="Westerberg I."/>
            <person name="Brannstrom I.O."/>
            <person name="Guillou S."/>
            <person name="Cros-Aarteil S."/>
            <person name="Calhoun S."/>
            <person name="Haridas S."/>
            <person name="Kuo A."/>
            <person name="Mondo S."/>
            <person name="Pangilinan J."/>
            <person name="Riley R."/>
            <person name="LaButti K."/>
            <person name="Andreopoulos B."/>
            <person name="Lipzen A."/>
            <person name="Chen C."/>
            <person name="Yan M."/>
            <person name="Daum C."/>
            <person name="Ng V."/>
            <person name="Clum A."/>
            <person name="Steindorff A."/>
            <person name="Ohm R.A."/>
            <person name="Martin F."/>
            <person name="Silar P."/>
            <person name="Natvig D.O."/>
            <person name="Lalanne C."/>
            <person name="Gautier V."/>
            <person name="Ament-Velasquez S.L."/>
            <person name="Kruys A."/>
            <person name="Hutchinson M.I."/>
            <person name="Powell A.J."/>
            <person name="Barry K."/>
            <person name="Miller A.N."/>
            <person name="Grigoriev I.V."/>
            <person name="Debuchy R."/>
            <person name="Gladieux P."/>
            <person name="Hiltunen Thoren M."/>
            <person name="Johannesson H."/>
        </authorList>
    </citation>
    <scope>NUCLEOTIDE SEQUENCE</scope>
    <source>
        <strain evidence="1">PSN243</strain>
    </source>
</reference>
<evidence type="ECO:0000313" key="1">
    <source>
        <dbReference type="EMBL" id="KAK4452880.1"/>
    </source>
</evidence>
<keyword evidence="2" id="KW-1185">Reference proteome</keyword>
<comment type="caution">
    <text evidence="1">The sequence shown here is derived from an EMBL/GenBank/DDBJ whole genome shotgun (WGS) entry which is preliminary data.</text>
</comment>
<protein>
    <submittedName>
        <fullName evidence="1">Uncharacterized protein</fullName>
    </submittedName>
</protein>
<gene>
    <name evidence="1" type="ORF">QBC34DRAFT_19489</name>
</gene>
<sequence length="286" mass="32850">MLLRASVAFHSHPSQSLDLRHSPKGWPRLLSHARSQRVPSERKGVMRHPYPIPGYRPRPQKILPIHRDWCALRCFSAFNHASRALRTERSVLRSPHHLGLLSLFLDRRATLDAHQLEHASSQQSDKPQLRLAIEAYHLLCCLCSVFSLVLSGGRQGLEKRKNITPKKKKLPAPNPSGCIISSLERSPSLAQKRKRFLEAVKEGPRPTKRPPHSSARRKCFRRSRCWFRPSCDALEASGVDNHLLPYYLNSTDPRRPFWPSPEVSEGFLLVMLNGTKKRRWLVDVKR</sequence>
<evidence type="ECO:0000313" key="2">
    <source>
        <dbReference type="Proteomes" id="UP001321760"/>
    </source>
</evidence>
<accession>A0AAV9GYV7</accession>
<dbReference type="AlphaFoldDB" id="A0AAV9GYV7"/>
<organism evidence="1 2">
    <name type="scientific">Podospora aff. communis PSN243</name>
    <dbReference type="NCBI Taxonomy" id="3040156"/>
    <lineage>
        <taxon>Eukaryota</taxon>
        <taxon>Fungi</taxon>
        <taxon>Dikarya</taxon>
        <taxon>Ascomycota</taxon>
        <taxon>Pezizomycotina</taxon>
        <taxon>Sordariomycetes</taxon>
        <taxon>Sordariomycetidae</taxon>
        <taxon>Sordariales</taxon>
        <taxon>Podosporaceae</taxon>
        <taxon>Podospora</taxon>
    </lineage>
</organism>
<dbReference type="Proteomes" id="UP001321760">
    <property type="component" value="Unassembled WGS sequence"/>
</dbReference>
<dbReference type="EMBL" id="MU865922">
    <property type="protein sequence ID" value="KAK4452880.1"/>
    <property type="molecule type" value="Genomic_DNA"/>
</dbReference>
<name>A0AAV9GYV7_9PEZI</name>
<proteinExistence type="predicted"/>
<reference evidence="1" key="2">
    <citation type="submission" date="2023-05" db="EMBL/GenBank/DDBJ databases">
        <authorList>
            <consortium name="Lawrence Berkeley National Laboratory"/>
            <person name="Steindorff A."/>
            <person name="Hensen N."/>
            <person name="Bonometti L."/>
            <person name="Westerberg I."/>
            <person name="Brannstrom I.O."/>
            <person name="Guillou S."/>
            <person name="Cros-Aarteil S."/>
            <person name="Calhoun S."/>
            <person name="Haridas S."/>
            <person name="Kuo A."/>
            <person name="Mondo S."/>
            <person name="Pangilinan J."/>
            <person name="Riley R."/>
            <person name="Labutti K."/>
            <person name="Andreopoulos B."/>
            <person name="Lipzen A."/>
            <person name="Chen C."/>
            <person name="Yanf M."/>
            <person name="Daum C."/>
            <person name="Ng V."/>
            <person name="Clum A."/>
            <person name="Ohm R."/>
            <person name="Martin F."/>
            <person name="Silar P."/>
            <person name="Natvig D."/>
            <person name="Lalanne C."/>
            <person name="Gautier V."/>
            <person name="Ament-Velasquez S.L."/>
            <person name="Kruys A."/>
            <person name="Hutchinson M.I."/>
            <person name="Powell A.J."/>
            <person name="Barry K."/>
            <person name="Miller A.N."/>
            <person name="Grigoriev I.V."/>
            <person name="Debuchy R."/>
            <person name="Gladieux P."/>
            <person name="Thoren M.H."/>
            <person name="Johannesson H."/>
        </authorList>
    </citation>
    <scope>NUCLEOTIDE SEQUENCE</scope>
    <source>
        <strain evidence="1">PSN243</strain>
    </source>
</reference>